<reference evidence="1 2" key="1">
    <citation type="submission" date="2016-12" db="EMBL/GenBank/DDBJ databases">
        <authorList>
            <person name="Song W.-J."/>
            <person name="Kurnit D.M."/>
        </authorList>
    </citation>
    <scope>NUCLEOTIDE SEQUENCE [LARGE SCALE GENOMIC DNA]</scope>
    <source>
        <strain evidence="1 2">DSM 18488</strain>
    </source>
</reference>
<sequence length="85" mass="9686">MPQRSERGKRVQVRAENPSGVCGYVDHMTIDELKARAVGEEFDATCPACGMFHLTKEEIELLNNEKITRSQNFADMRKEAEENVE</sequence>
<dbReference type="STRING" id="1121416.SAMN02745220_01854"/>
<evidence type="ECO:0000313" key="2">
    <source>
        <dbReference type="Proteomes" id="UP000184603"/>
    </source>
</evidence>
<gene>
    <name evidence="1" type="ORF">SAMN02745220_01854</name>
</gene>
<organism evidence="1 2">
    <name type="scientific">Desulfopila aestuarii DSM 18488</name>
    <dbReference type="NCBI Taxonomy" id="1121416"/>
    <lineage>
        <taxon>Bacteria</taxon>
        <taxon>Pseudomonadati</taxon>
        <taxon>Thermodesulfobacteriota</taxon>
        <taxon>Desulfobulbia</taxon>
        <taxon>Desulfobulbales</taxon>
        <taxon>Desulfocapsaceae</taxon>
        <taxon>Desulfopila</taxon>
    </lineage>
</organism>
<dbReference type="EMBL" id="FRFE01000007">
    <property type="protein sequence ID" value="SHO47394.1"/>
    <property type="molecule type" value="Genomic_DNA"/>
</dbReference>
<dbReference type="OrthoDB" id="5431991at2"/>
<keyword evidence="2" id="KW-1185">Reference proteome</keyword>
<name>A0A1M7Y4Z8_9BACT</name>
<evidence type="ECO:0000313" key="1">
    <source>
        <dbReference type="EMBL" id="SHO47394.1"/>
    </source>
</evidence>
<dbReference type="AlphaFoldDB" id="A0A1M7Y4Z8"/>
<dbReference type="Proteomes" id="UP000184603">
    <property type="component" value="Unassembled WGS sequence"/>
</dbReference>
<accession>A0A1M7Y4Z8</accession>
<protein>
    <submittedName>
        <fullName evidence="1">Uncharacterized protein</fullName>
    </submittedName>
</protein>
<proteinExistence type="predicted"/>
<dbReference type="RefSeq" id="WP_073613168.1">
    <property type="nucleotide sequence ID" value="NZ_FRFE01000007.1"/>
</dbReference>